<dbReference type="InterPro" id="IPR004695">
    <property type="entry name" value="SLAC1/Mae1/Ssu1/TehA"/>
</dbReference>
<dbReference type="InterPro" id="IPR052951">
    <property type="entry name" value="Tellurite_res_ion_channel"/>
</dbReference>
<feature type="transmembrane region" description="Helical" evidence="5">
    <location>
        <begin position="255"/>
        <end position="275"/>
    </location>
</feature>
<feature type="transmembrane region" description="Helical" evidence="5">
    <location>
        <begin position="6"/>
        <end position="27"/>
    </location>
</feature>
<dbReference type="Pfam" id="PF03595">
    <property type="entry name" value="SLAC1"/>
    <property type="match status" value="1"/>
</dbReference>
<accession>A0ABQ2E802</accession>
<proteinExistence type="predicted"/>
<organism evidence="6 7">
    <name type="scientific">Streptomyces camponoticapitis</name>
    <dbReference type="NCBI Taxonomy" id="1616125"/>
    <lineage>
        <taxon>Bacteria</taxon>
        <taxon>Bacillati</taxon>
        <taxon>Actinomycetota</taxon>
        <taxon>Actinomycetes</taxon>
        <taxon>Kitasatosporales</taxon>
        <taxon>Streptomycetaceae</taxon>
        <taxon>Streptomyces</taxon>
    </lineage>
</organism>
<feature type="transmembrane region" description="Helical" evidence="5">
    <location>
        <begin position="39"/>
        <end position="59"/>
    </location>
</feature>
<feature type="transmembrane region" description="Helical" evidence="5">
    <location>
        <begin position="139"/>
        <end position="158"/>
    </location>
</feature>
<evidence type="ECO:0000256" key="4">
    <source>
        <dbReference type="ARBA" id="ARBA00023136"/>
    </source>
</evidence>
<reference evidence="7" key="1">
    <citation type="journal article" date="2019" name="Int. J. Syst. Evol. Microbiol.">
        <title>The Global Catalogue of Microorganisms (GCM) 10K type strain sequencing project: providing services to taxonomists for standard genome sequencing and annotation.</title>
        <authorList>
            <consortium name="The Broad Institute Genomics Platform"/>
            <consortium name="The Broad Institute Genome Sequencing Center for Infectious Disease"/>
            <person name="Wu L."/>
            <person name="Ma J."/>
        </authorList>
    </citation>
    <scope>NUCLEOTIDE SEQUENCE [LARGE SCALE GENOMIC DNA]</scope>
    <source>
        <strain evidence="7">CGMCC 4.7275</strain>
    </source>
</reference>
<gene>
    <name evidence="6" type="ORF">GCM10011583_34490</name>
</gene>
<keyword evidence="3 5" id="KW-1133">Transmembrane helix</keyword>
<feature type="transmembrane region" description="Helical" evidence="5">
    <location>
        <begin position="281"/>
        <end position="301"/>
    </location>
</feature>
<dbReference type="PANTHER" id="PTHR37955">
    <property type="entry name" value="TELLURITE RESISTANCE PROTEIN TEHA"/>
    <property type="match status" value="1"/>
</dbReference>
<evidence type="ECO:0000313" key="6">
    <source>
        <dbReference type="EMBL" id="GGK00172.1"/>
    </source>
</evidence>
<dbReference type="PROSITE" id="PS51257">
    <property type="entry name" value="PROKAR_LIPOPROTEIN"/>
    <property type="match status" value="1"/>
</dbReference>
<dbReference type="PANTHER" id="PTHR37955:SF1">
    <property type="entry name" value="DEP DOMAIN-CONTAINING PROTEIN"/>
    <property type="match status" value="1"/>
</dbReference>
<keyword evidence="2 5" id="KW-0812">Transmembrane</keyword>
<sequence>MGKEKIPLNIFSIPFGLAGLAGCWVTASEQNHVPVWVGNMILIITAIVWLLAVAAYLRYALSGPGRLMADLTDNIAGPFASLAVITPMLLAAQGLFPYAPTAGKVLVDIFVVLTVVLGGWFTGQWIYGPLDIDRLHPGYFLPTVAGGLVAAEATARVGQFRVAEALLGLGVLCWFVLGSMIMGRLFFRPALPPALLPTVAIEMAPPTVGSIAYFAINGDRVDSIAAFLAGYAVLMVLAQVRLLPAYLRLPFGPGTWAFAFSSAAVVTTALHWNGLQRPGGYTAYAFILLAAISAFIAWVAARTIQELMRNQFLPHTP</sequence>
<protein>
    <submittedName>
        <fullName evidence="6">Dicarboxylate transporter/tellurite-resistance protein TehA</fullName>
    </submittedName>
</protein>
<dbReference type="Gene3D" id="1.50.10.150">
    <property type="entry name" value="Voltage-dependent anion channel"/>
    <property type="match status" value="1"/>
</dbReference>
<evidence type="ECO:0000313" key="7">
    <source>
        <dbReference type="Proteomes" id="UP000660265"/>
    </source>
</evidence>
<comment type="caution">
    <text evidence="6">The sequence shown here is derived from an EMBL/GenBank/DDBJ whole genome shotgun (WGS) entry which is preliminary data.</text>
</comment>
<name>A0ABQ2E802_9ACTN</name>
<dbReference type="RefSeq" id="WP_189108357.1">
    <property type="nucleotide sequence ID" value="NZ_BMMV01000010.1"/>
</dbReference>
<keyword evidence="7" id="KW-1185">Reference proteome</keyword>
<evidence type="ECO:0000256" key="5">
    <source>
        <dbReference type="SAM" id="Phobius"/>
    </source>
</evidence>
<comment type="subcellular location">
    <subcellularLocation>
        <location evidence="1">Membrane</location>
        <topology evidence="1">Multi-pass membrane protein</topology>
    </subcellularLocation>
</comment>
<feature type="transmembrane region" description="Helical" evidence="5">
    <location>
        <begin position="79"/>
        <end position="98"/>
    </location>
</feature>
<dbReference type="Proteomes" id="UP000660265">
    <property type="component" value="Unassembled WGS sequence"/>
</dbReference>
<feature type="transmembrane region" description="Helical" evidence="5">
    <location>
        <begin position="165"/>
        <end position="187"/>
    </location>
</feature>
<feature type="transmembrane region" description="Helical" evidence="5">
    <location>
        <begin position="105"/>
        <end position="127"/>
    </location>
</feature>
<evidence type="ECO:0000256" key="1">
    <source>
        <dbReference type="ARBA" id="ARBA00004141"/>
    </source>
</evidence>
<dbReference type="InterPro" id="IPR038665">
    <property type="entry name" value="Voltage-dep_anion_channel_sf"/>
</dbReference>
<keyword evidence="4 5" id="KW-0472">Membrane</keyword>
<dbReference type="EMBL" id="BMMV01000010">
    <property type="protein sequence ID" value="GGK00172.1"/>
    <property type="molecule type" value="Genomic_DNA"/>
</dbReference>
<feature type="transmembrane region" description="Helical" evidence="5">
    <location>
        <begin position="224"/>
        <end position="243"/>
    </location>
</feature>
<evidence type="ECO:0000256" key="3">
    <source>
        <dbReference type="ARBA" id="ARBA00022989"/>
    </source>
</evidence>
<evidence type="ECO:0000256" key="2">
    <source>
        <dbReference type="ARBA" id="ARBA00022692"/>
    </source>
</evidence>